<proteinExistence type="predicted"/>
<protein>
    <submittedName>
        <fullName evidence="1">Uncharacterized protein</fullName>
    </submittedName>
</protein>
<accession>A0A7S6P1B9</accession>
<dbReference type="EMBL" id="MK522034">
    <property type="protein sequence ID" value="QOR60150.1"/>
    <property type="molecule type" value="Genomic_DNA"/>
</dbReference>
<reference evidence="1" key="1">
    <citation type="submission" date="2019-02" db="EMBL/GenBank/DDBJ databases">
        <authorList>
            <person name="Bachy C."/>
            <person name="Yung C.-M."/>
            <person name="Roux S."/>
            <person name="Sullivan M.B."/>
            <person name="Worden A.Z."/>
        </authorList>
    </citation>
    <scope>NUCLEOTIDE SEQUENCE</scope>
    <source>
        <strain evidence="1">BII-V1</strain>
    </source>
</reference>
<name>A0A7S6P1B9_9PHYC</name>
<evidence type="ECO:0000313" key="1">
    <source>
        <dbReference type="EMBL" id="QOR60150.1"/>
    </source>
</evidence>
<organism evidence="1">
    <name type="scientific">Bathycoccus sp. RCC716 virus 1</name>
    <dbReference type="NCBI Taxonomy" id="2530038"/>
    <lineage>
        <taxon>Viruses</taxon>
        <taxon>Varidnaviria</taxon>
        <taxon>Bamfordvirae</taxon>
        <taxon>Nucleocytoviricota</taxon>
        <taxon>Megaviricetes</taxon>
        <taxon>Algavirales</taxon>
        <taxon>Phycodnaviridae</taxon>
        <taxon>Prasinovirus</taxon>
    </lineage>
</organism>
<sequence length="203" mass="23502">MNKEKLQSILSIVDRNSKSFPENDYLDICKSLKDIYQDESDMEDCVILPIENLYDSVLGTQFRIPGEEPFYAALNFLHENSAEECLIIAKKLKVEKKETSRYPLKRITSRIESETIITLCKGNNIHYDEGDVPTIEKINIVTGKSYILKDECRKYINAWNIVAEKYIEDLNAAEKLLKLKLSQFTKFHNILGENLIKIAEYVN</sequence>